<dbReference type="EMBL" id="JAHFZB010000015">
    <property type="protein sequence ID" value="KAK6480933.1"/>
    <property type="molecule type" value="Genomic_DNA"/>
</dbReference>
<protein>
    <recommendedName>
        <fullName evidence="4">Radiation-inducible immediate-early gene IEX-1</fullName>
    </recommendedName>
</protein>
<evidence type="ECO:0000313" key="2">
    <source>
        <dbReference type="EMBL" id="KAK6480933.1"/>
    </source>
</evidence>
<sequence>MYSRSNSMILSIPAQAAHPDSLPYRFMNRRTEPEIFTFEELPPQVRRSSLGKPRRRPARVMYPSKVRKYLPPAEKSPAKRLFLVLCAVLFLQIYTEDPTLETPTGTVEAAQTGAPLSEDLSFSEYQLLPFFSAEVPEMKIYPTGQQQGSDRQAKQQQQQQQQQTESAPKLQDSAKTTCPSLNPYTGALPLSSQSRSMMVLLVYSRL</sequence>
<gene>
    <name evidence="2" type="ORF">HHUSO_G17050</name>
</gene>
<evidence type="ECO:0000256" key="1">
    <source>
        <dbReference type="SAM" id="MobiDB-lite"/>
    </source>
</evidence>
<organism evidence="2 3">
    <name type="scientific">Huso huso</name>
    <name type="common">Beluga</name>
    <name type="synonym">Acipenser huso</name>
    <dbReference type="NCBI Taxonomy" id="61971"/>
    <lineage>
        <taxon>Eukaryota</taxon>
        <taxon>Metazoa</taxon>
        <taxon>Chordata</taxon>
        <taxon>Craniata</taxon>
        <taxon>Vertebrata</taxon>
        <taxon>Euteleostomi</taxon>
        <taxon>Actinopterygii</taxon>
        <taxon>Chondrostei</taxon>
        <taxon>Acipenseriformes</taxon>
        <taxon>Acipenseridae</taxon>
        <taxon>Huso</taxon>
    </lineage>
</organism>
<dbReference type="PRINTS" id="PR02100">
    <property type="entry name" value="GENEIEX1"/>
</dbReference>
<accession>A0ABR0Z7Y4</accession>
<dbReference type="PANTHER" id="PTHR16915:SF0">
    <property type="entry name" value="RADIATION-INDUCIBLE IMMEDIATE-EARLY GENE IEX-1"/>
    <property type="match status" value="1"/>
</dbReference>
<comment type="caution">
    <text evidence="2">The sequence shown here is derived from an EMBL/GenBank/DDBJ whole genome shotgun (WGS) entry which is preliminary data.</text>
</comment>
<name>A0ABR0Z7Y4_HUSHU</name>
<dbReference type="PANTHER" id="PTHR16915">
    <property type="entry name" value="IMMEDIATE EARLY RESPONSE 3"/>
    <property type="match status" value="1"/>
</dbReference>
<reference evidence="2 3" key="1">
    <citation type="submission" date="2021-05" db="EMBL/GenBank/DDBJ databases">
        <authorList>
            <person name="Zahm M."/>
            <person name="Klopp C."/>
            <person name="Cabau C."/>
            <person name="Kuhl H."/>
            <person name="Suciu R."/>
            <person name="Ciorpac M."/>
            <person name="Holostenco D."/>
            <person name="Gessner J."/>
            <person name="Wuertz S."/>
            <person name="Hohne C."/>
            <person name="Stock M."/>
            <person name="Gislard M."/>
            <person name="Lluch J."/>
            <person name="Milhes M."/>
            <person name="Lampietro C."/>
            <person name="Lopez Roques C."/>
            <person name="Donnadieu C."/>
            <person name="Du K."/>
            <person name="Schartl M."/>
            <person name="Guiguen Y."/>
        </authorList>
    </citation>
    <scope>NUCLEOTIDE SEQUENCE [LARGE SCALE GENOMIC DNA]</scope>
    <source>
        <strain evidence="2">Hh-F2</strain>
        <tissue evidence="2">Blood</tissue>
    </source>
</reference>
<proteinExistence type="predicted"/>
<feature type="compositionally biased region" description="Low complexity" evidence="1">
    <location>
        <begin position="145"/>
        <end position="163"/>
    </location>
</feature>
<dbReference type="InterPro" id="IPR024829">
    <property type="entry name" value="IEX-1"/>
</dbReference>
<evidence type="ECO:0000313" key="3">
    <source>
        <dbReference type="Proteomes" id="UP001369086"/>
    </source>
</evidence>
<dbReference type="Proteomes" id="UP001369086">
    <property type="component" value="Unassembled WGS sequence"/>
</dbReference>
<evidence type="ECO:0008006" key="4">
    <source>
        <dbReference type="Google" id="ProtNLM"/>
    </source>
</evidence>
<keyword evidence="3" id="KW-1185">Reference proteome</keyword>
<feature type="region of interest" description="Disordered" evidence="1">
    <location>
        <begin position="143"/>
        <end position="180"/>
    </location>
</feature>